<dbReference type="EMBL" id="PGOL01005039">
    <property type="protein sequence ID" value="PKI36080.1"/>
    <property type="molecule type" value="Genomic_DNA"/>
</dbReference>
<accession>A0A2I0HX25</accession>
<keyword evidence="2" id="KW-1185">Reference proteome</keyword>
<comment type="caution">
    <text evidence="1">The sequence shown here is derived from an EMBL/GenBank/DDBJ whole genome shotgun (WGS) entry which is preliminary data.</text>
</comment>
<proteinExistence type="predicted"/>
<dbReference type="AlphaFoldDB" id="A0A2I0HX25"/>
<gene>
    <name evidence="1" type="ORF">CRG98_043551</name>
</gene>
<protein>
    <submittedName>
        <fullName evidence="1">Uncharacterized protein</fullName>
    </submittedName>
</protein>
<dbReference type="Proteomes" id="UP000233551">
    <property type="component" value="Unassembled WGS sequence"/>
</dbReference>
<dbReference type="PANTHER" id="PTHR34463">
    <property type="entry name" value="GLYCINE-RICH PROTEIN"/>
    <property type="match status" value="1"/>
</dbReference>
<organism evidence="1 2">
    <name type="scientific">Punica granatum</name>
    <name type="common">Pomegranate</name>
    <dbReference type="NCBI Taxonomy" id="22663"/>
    <lineage>
        <taxon>Eukaryota</taxon>
        <taxon>Viridiplantae</taxon>
        <taxon>Streptophyta</taxon>
        <taxon>Embryophyta</taxon>
        <taxon>Tracheophyta</taxon>
        <taxon>Spermatophyta</taxon>
        <taxon>Magnoliopsida</taxon>
        <taxon>eudicotyledons</taxon>
        <taxon>Gunneridae</taxon>
        <taxon>Pentapetalae</taxon>
        <taxon>rosids</taxon>
        <taxon>malvids</taxon>
        <taxon>Myrtales</taxon>
        <taxon>Lythraceae</taxon>
        <taxon>Punica</taxon>
    </lineage>
</organism>
<name>A0A2I0HX25_PUNGR</name>
<reference evidence="1 2" key="1">
    <citation type="submission" date="2017-11" db="EMBL/GenBank/DDBJ databases">
        <title>De-novo sequencing of pomegranate (Punica granatum L.) genome.</title>
        <authorList>
            <person name="Akparov Z."/>
            <person name="Amiraslanov A."/>
            <person name="Hajiyeva S."/>
            <person name="Abbasov M."/>
            <person name="Kaur K."/>
            <person name="Hamwieh A."/>
            <person name="Solovyev V."/>
            <person name="Salamov A."/>
            <person name="Braich B."/>
            <person name="Kosarev P."/>
            <person name="Mahmoud A."/>
            <person name="Hajiyev E."/>
            <person name="Babayeva S."/>
            <person name="Izzatullayeva V."/>
            <person name="Mammadov A."/>
            <person name="Mammadov A."/>
            <person name="Sharifova S."/>
            <person name="Ojaghi J."/>
            <person name="Eynullazada K."/>
            <person name="Bayramov B."/>
            <person name="Abdulazimova A."/>
            <person name="Shahmuradov I."/>
        </authorList>
    </citation>
    <scope>NUCLEOTIDE SEQUENCE [LARGE SCALE GENOMIC DNA]</scope>
    <source>
        <strain evidence="2">cv. AG2017</strain>
        <tissue evidence="1">Leaf</tissue>
    </source>
</reference>
<evidence type="ECO:0000313" key="2">
    <source>
        <dbReference type="Proteomes" id="UP000233551"/>
    </source>
</evidence>
<evidence type="ECO:0000313" key="1">
    <source>
        <dbReference type="EMBL" id="PKI36080.1"/>
    </source>
</evidence>
<dbReference type="PANTHER" id="PTHR34463:SF11">
    <property type="entry name" value="GLYCINE-RICH PROTEIN LIKE"/>
    <property type="match status" value="1"/>
</dbReference>
<sequence>MGKVRSPAALVLVLAMVMVPHTLGARTVPTTNDAGGLADQKNFLTYGGVGGYAGLGGPGAGGVAPVFGGVGGVAGVTGPSGGTGVVGGGSIPGVGGGVGGGVGSGTGTGVLPFP</sequence>
<dbReference type="GeneID" id="116187290"/>